<dbReference type="InterPro" id="IPR056877">
    <property type="entry name" value="Med14_C"/>
</dbReference>
<accession>A7SM47</accession>
<reference evidence="19 20" key="1">
    <citation type="journal article" date="2007" name="Science">
        <title>Sea anemone genome reveals ancestral eumetazoan gene repertoire and genomic organization.</title>
        <authorList>
            <person name="Putnam N.H."/>
            <person name="Srivastava M."/>
            <person name="Hellsten U."/>
            <person name="Dirks B."/>
            <person name="Chapman J."/>
            <person name="Salamov A."/>
            <person name="Terry A."/>
            <person name="Shapiro H."/>
            <person name="Lindquist E."/>
            <person name="Kapitonov V.V."/>
            <person name="Jurka J."/>
            <person name="Genikhovich G."/>
            <person name="Grigoriev I.V."/>
            <person name="Lucas S.M."/>
            <person name="Steele R.E."/>
            <person name="Finnerty J.R."/>
            <person name="Technau U."/>
            <person name="Martindale M.Q."/>
            <person name="Rokhsar D.S."/>
        </authorList>
    </citation>
    <scope>NUCLEOTIDE SEQUENCE [LARGE SCALE GENOMIC DNA]</scope>
    <source>
        <strain evidence="20">CH2 X CH6</strain>
    </source>
</reference>
<dbReference type="InterPro" id="IPR056878">
    <property type="entry name" value="RM5_Med14"/>
</dbReference>
<evidence type="ECO:0000313" key="19">
    <source>
        <dbReference type="EMBL" id="EDO35223.1"/>
    </source>
</evidence>
<dbReference type="Proteomes" id="UP000001593">
    <property type="component" value="Unassembled WGS sequence"/>
</dbReference>
<sequence>MAAPEVPSNKINLSMLIDFLLQKTYHELTVLSELLPRKPDIERKIEIVQFASRTRQQFVRLLALVKWAGGAKGVAKCQAISTFLDQQSMVFVDTADMLARMARETLVQARLPTFCLPAAVDVLTTGTYQRLPTCIRDKIVPPDPLSLSEKNKTLQRLNEVIQHRLVLARIPPQMASLKIADGCVTFHVDNEFEVSLTLMGDDPALPWRLLSINILVEDIETGDGKPLVHQMQYIFRRYFFNYCPDSFCLSLQLQVLHFQAKQLIHERWHENVKIESYAVGKTLTLSYWRTSPSQHSQRQVQGHAMTISYQSDQNPGYLSISHQPPLPVNSKEDCLDKVMPSNLCIERLLMQSVRLQSITNLKNLLSLLSEHINSKEPPKLLPGKYCDAVCIMHMTSVEYFFLNLLSLLSEHINSKVLLDRCMPSLAIQTCKQATPSEVLIIAVDTRTGNFKVSLGDGEENLICTDMEKALNADPQKFPTLLGDARCQLHLHKCRRSVSLLPIMPLSYLPLTEVSRGKLCMLSKHHMFLKFKNHPNFFLVVEVSSAAESDKVCVKYSLLRTKSVDVDNLEPEVSRRDSTVKQEDKGGASMPAGNVQPLFLAVKHIVEVSPERMTDFPGTMIKGFSDGKMESVPVKRKHDYCEEERAKRIKTTTELYKKCTNTSSFQAELSHIVCSCDGRIPFVSLCEDLRRHGVVHSGVTSEAAVGLCVEIPHLPTPQGCKEDLVTTLHSNMISCTLRFSGQEYAHCDFEMYFAYPPFLTDSEKLQAKRIALKYAYTQPEPGASEPGVVQKFLDDWCCICKLYAHALDLDMCIKDNQSHVRHMFRVESYTYRQLTLQYEPDRQNMVTVEWSVAESKFLLSFSHSGSSDTDNPHRIMAEQLQKDFNKRLNLPYLMQILHETWKPLTALGRLPTRPTLGVITRPLMPYRTFAVIPQSPTSVHLLYRPTHALEIHFKAKNLLSIRDASISSVDPTKPMGMLQTITNLKLFLQIYVDDIAKAGGIPSRRASGADDEGPPSPLNTEMEPPIDVQFTSPQPMPGRNSSPIVPRASPQPPTARPYGTSPGTSAMSPSNPYSSPSPITHYMVNSPAPYHPMASPAMSPGGQVPKYRQSGAVAVTSKLPTTPPRPLIARGWALTTPTILSHAAFTKLCSPVMSVGRHGNVSPLEMFMGSMFLKKHFSRAAASDDLVRSRIDSLSYSDDLVRSRLESLSYSDDLVRSRLDSLSYSYDLVRSRLDSLSYSDDLVRSRLDSLSYSDDLVRSRLDALSYSDDLVRSRLDSLSYSDDLVRSRLDALSYSDDLVRSRLDSLSYSDDLVRSRLDSLSYSDDLVRSRLDSLSYSDDLVRSRLDSLSYSDDLVRSRLDSLSYSDDLVRSCLDSLSYSDDLSDDLVRSRLDALSYSDDLVRSRLDSLSYSDDLVRSRLDSLSYSDDLVRSRLDALSYSDDLITIVKADASRILFKVNNNSPQCNLQCVLSMDTKTFTSLRLNLSPIQPQDTMWTHDVLRTLERFFDTRVACPPYKANSMTSFVRILTAAPKILLDLIRLIKLEMIELTRQGVPGGAGTRDESSVFVPLLYHPQTNTTQQAEMTREPGTQSSSSAAISAFLRRWNESVASKTTECTLFLAVQELAKNLVLPTSPSLNDH</sequence>
<dbReference type="Pfam" id="PF25067">
    <property type="entry name" value="RM5_Med14"/>
    <property type="match status" value="1"/>
</dbReference>
<dbReference type="InterPro" id="IPR056879">
    <property type="entry name" value="RM3_Med14"/>
</dbReference>
<dbReference type="InterPro" id="IPR055122">
    <property type="entry name" value="Med14_N"/>
</dbReference>
<name>A7SM47_NEMVE</name>
<evidence type="ECO:0000259" key="13">
    <source>
        <dbReference type="Pfam" id="PF22981"/>
    </source>
</evidence>
<comment type="subcellular location">
    <subcellularLocation>
        <location evidence="1 10">Nucleus</location>
    </subcellularLocation>
</comment>
<evidence type="ECO:0000256" key="10">
    <source>
        <dbReference type="RuleBase" id="RU365082"/>
    </source>
</evidence>
<keyword evidence="6 10" id="KW-0010">Activator</keyword>
<keyword evidence="8 10" id="KW-0539">Nucleus</keyword>
<dbReference type="Pfam" id="PF22984">
    <property type="entry name" value="RM6_Med14"/>
    <property type="match status" value="1"/>
</dbReference>
<evidence type="ECO:0000259" key="15">
    <source>
        <dbReference type="Pfam" id="PF22984"/>
    </source>
</evidence>
<feature type="domain" description="Mediator of RNA polymerase II transcription subunit 14 RM5" evidence="17">
    <location>
        <begin position="693"/>
        <end position="776"/>
    </location>
</feature>
<evidence type="ECO:0000256" key="2">
    <source>
        <dbReference type="ARBA" id="ARBA00007813"/>
    </source>
</evidence>
<keyword evidence="5 10" id="KW-0805">Transcription regulation</keyword>
<dbReference type="Pfam" id="PF25065">
    <property type="entry name" value="RM3_Med14"/>
    <property type="match status" value="1"/>
</dbReference>
<evidence type="ECO:0000256" key="11">
    <source>
        <dbReference type="SAM" id="MobiDB-lite"/>
    </source>
</evidence>
<evidence type="ECO:0000256" key="7">
    <source>
        <dbReference type="ARBA" id="ARBA00023163"/>
    </source>
</evidence>
<evidence type="ECO:0000256" key="1">
    <source>
        <dbReference type="ARBA" id="ARBA00004123"/>
    </source>
</evidence>
<feature type="compositionally biased region" description="Low complexity" evidence="11">
    <location>
        <begin position="1064"/>
        <end position="1073"/>
    </location>
</feature>
<dbReference type="InParanoid" id="A7SM47"/>
<dbReference type="Pfam" id="PF22981">
    <property type="entry name" value="RM2_Med14"/>
    <property type="match status" value="1"/>
</dbReference>
<keyword evidence="20" id="KW-1185">Reference proteome</keyword>
<dbReference type="PANTHER" id="PTHR12809:SF2">
    <property type="entry name" value="MEDIATOR OF RNA POLYMERASE II TRANSCRIPTION SUBUNIT 14"/>
    <property type="match status" value="1"/>
</dbReference>
<feature type="domain" description="Mediator of RNA polymerase II transcription subunit 14 RM8" evidence="14">
    <location>
        <begin position="1438"/>
        <end position="1510"/>
    </location>
</feature>
<organism evidence="19 20">
    <name type="scientific">Nematostella vectensis</name>
    <name type="common">Starlet sea anemone</name>
    <dbReference type="NCBI Taxonomy" id="45351"/>
    <lineage>
        <taxon>Eukaryota</taxon>
        <taxon>Metazoa</taxon>
        <taxon>Cnidaria</taxon>
        <taxon>Anthozoa</taxon>
        <taxon>Hexacorallia</taxon>
        <taxon>Actiniaria</taxon>
        <taxon>Edwardsiidae</taxon>
        <taxon>Nematostella</taxon>
    </lineage>
</organism>
<proteinExistence type="inferred from homology"/>
<dbReference type="GO" id="GO:0070847">
    <property type="term" value="C:core mediator complex"/>
    <property type="evidence" value="ECO:0000318"/>
    <property type="project" value="GO_Central"/>
</dbReference>
<feature type="domain" description="Mediator complex subunit MED14 N-terminal" evidence="12">
    <location>
        <begin position="11"/>
        <end position="199"/>
    </location>
</feature>
<evidence type="ECO:0000259" key="18">
    <source>
        <dbReference type="Pfam" id="PF25069"/>
    </source>
</evidence>
<dbReference type="InterPro" id="IPR013947">
    <property type="entry name" value="Mediator_Med14"/>
</dbReference>
<dbReference type="PANTHER" id="PTHR12809">
    <property type="entry name" value="MEDIATOR COMPLEX SUBUNIT"/>
    <property type="match status" value="1"/>
</dbReference>
<dbReference type="InterPro" id="IPR055107">
    <property type="entry name" value="Med14_RM8"/>
</dbReference>
<feature type="domain" description="Mediator of RNA polymerase II transcription subunit 14 RM2" evidence="13">
    <location>
        <begin position="264"/>
        <end position="334"/>
    </location>
</feature>
<dbReference type="Pfam" id="PF25069">
    <property type="entry name" value="Med14_C"/>
    <property type="match status" value="1"/>
</dbReference>
<evidence type="ECO:0000259" key="14">
    <source>
        <dbReference type="Pfam" id="PF22983"/>
    </source>
</evidence>
<feature type="domain" description="Mediator of RNA polymerase II transcription subunit 14 RM6" evidence="15">
    <location>
        <begin position="821"/>
        <end position="885"/>
    </location>
</feature>
<dbReference type="GO" id="GO:0006357">
    <property type="term" value="P:regulation of transcription by RNA polymerase II"/>
    <property type="evidence" value="ECO:0000318"/>
    <property type="project" value="GO_Central"/>
</dbReference>
<dbReference type="Pfam" id="PF08638">
    <property type="entry name" value="Med14"/>
    <property type="match status" value="1"/>
</dbReference>
<feature type="compositionally biased region" description="Basic and acidic residues" evidence="11">
    <location>
        <begin position="571"/>
        <end position="585"/>
    </location>
</feature>
<evidence type="ECO:0000256" key="5">
    <source>
        <dbReference type="ARBA" id="ARBA00023015"/>
    </source>
</evidence>
<dbReference type="EMBL" id="DS469705">
    <property type="protein sequence ID" value="EDO35223.1"/>
    <property type="molecule type" value="Genomic_DNA"/>
</dbReference>
<dbReference type="InterPro" id="IPR055114">
    <property type="entry name" value="Med14_RM6"/>
</dbReference>
<dbReference type="OMA" id="NTRKCTM"/>
<feature type="domain" description="Mediator of RNA polymerase II transcription subunit 14 RM3" evidence="16">
    <location>
        <begin position="407"/>
        <end position="493"/>
    </location>
</feature>
<keyword evidence="4" id="KW-0677">Repeat</keyword>
<dbReference type="InterPro" id="IPR055113">
    <property type="entry name" value="Med14_RM2"/>
</dbReference>
<evidence type="ECO:0000256" key="4">
    <source>
        <dbReference type="ARBA" id="ARBA00022737"/>
    </source>
</evidence>
<feature type="region of interest" description="Disordered" evidence="11">
    <location>
        <begin position="569"/>
        <end position="589"/>
    </location>
</feature>
<dbReference type="PhylomeDB" id="A7SM47"/>
<dbReference type="HOGENOM" id="CLU_001928_0_0_1"/>
<feature type="region of interest" description="Disordered" evidence="11">
    <location>
        <begin position="999"/>
        <end position="1073"/>
    </location>
</feature>
<keyword evidence="7 10" id="KW-0804">Transcription</keyword>
<evidence type="ECO:0000256" key="9">
    <source>
        <dbReference type="ARBA" id="ARBA00032007"/>
    </source>
</evidence>
<evidence type="ECO:0000313" key="20">
    <source>
        <dbReference type="Proteomes" id="UP000001593"/>
    </source>
</evidence>
<comment type="function">
    <text evidence="10">Component of the Mediator complex, a coactivator involved in the regulated transcription of nearly all RNA polymerase II-dependent genes. Mediator functions as a bridge to convey information from gene-specific regulatory proteins to the basal RNA polymerase II transcription machinery. Mediator is recruited to promoters by direct interactions with regulatory proteins and serves as a scaffold for the assembly of a functional preinitiation complex with RNA polymerase II and the general transcription factors.</text>
</comment>
<protein>
    <recommendedName>
        <fullName evidence="3 10">Mediator of RNA polymerase II transcription subunit 14</fullName>
    </recommendedName>
    <alternativeName>
        <fullName evidence="9 10">Mediator complex subunit 14</fullName>
    </alternativeName>
</protein>
<evidence type="ECO:0000256" key="8">
    <source>
        <dbReference type="ARBA" id="ARBA00023242"/>
    </source>
</evidence>
<dbReference type="Pfam" id="PF22983">
    <property type="entry name" value="RM8_Med14"/>
    <property type="match status" value="1"/>
</dbReference>
<dbReference type="eggNOG" id="KOG1875">
    <property type="taxonomic scope" value="Eukaryota"/>
</dbReference>
<comment type="subunit">
    <text evidence="10">Component of the Mediator complex.</text>
</comment>
<evidence type="ECO:0000256" key="3">
    <source>
        <dbReference type="ARBA" id="ARBA00019619"/>
    </source>
</evidence>
<evidence type="ECO:0000259" key="17">
    <source>
        <dbReference type="Pfam" id="PF25067"/>
    </source>
</evidence>
<evidence type="ECO:0000259" key="16">
    <source>
        <dbReference type="Pfam" id="PF25065"/>
    </source>
</evidence>
<dbReference type="STRING" id="45351.A7SM47"/>
<evidence type="ECO:0000259" key="12">
    <source>
        <dbReference type="Pfam" id="PF08638"/>
    </source>
</evidence>
<gene>
    <name evidence="19" type="ORF">NEMVEDRAFT_v1g246137</name>
</gene>
<feature type="compositionally biased region" description="Polar residues" evidence="11">
    <location>
        <begin position="1028"/>
        <end position="1042"/>
    </location>
</feature>
<comment type="similarity">
    <text evidence="2 10">Belongs to the Mediator complex subunit 14 family.</text>
</comment>
<feature type="domain" description="Mediator of RNA polymerase II transcription subunit 14 C-terminal" evidence="18">
    <location>
        <begin position="1543"/>
        <end position="1630"/>
    </location>
</feature>
<dbReference type="GO" id="GO:0003712">
    <property type="term" value="F:transcription coregulator activity"/>
    <property type="evidence" value="ECO:0000318"/>
    <property type="project" value="GO_Central"/>
</dbReference>
<dbReference type="GO" id="GO:0016592">
    <property type="term" value="C:mediator complex"/>
    <property type="evidence" value="ECO:0000318"/>
    <property type="project" value="GO_Central"/>
</dbReference>
<evidence type="ECO:0000256" key="6">
    <source>
        <dbReference type="ARBA" id="ARBA00023159"/>
    </source>
</evidence>